<evidence type="ECO:0000313" key="2">
    <source>
        <dbReference type="Proteomes" id="UP001517388"/>
    </source>
</evidence>
<keyword evidence="1" id="KW-0808">Transferase</keyword>
<comment type="caution">
    <text evidence="1">The sequence shown here is derived from an EMBL/GenBank/DDBJ whole genome shotgun (WGS) entry which is preliminary data.</text>
</comment>
<keyword evidence="1" id="KW-0489">Methyltransferase</keyword>
<dbReference type="Proteomes" id="UP001517388">
    <property type="component" value="Unassembled WGS sequence"/>
</dbReference>
<dbReference type="EMBL" id="VILF01000006">
    <property type="protein sequence ID" value="MTJ45803.1"/>
    <property type="molecule type" value="Genomic_DNA"/>
</dbReference>
<accession>A0ACC7SB89</accession>
<keyword evidence="2" id="KW-1185">Reference proteome</keyword>
<evidence type="ECO:0000313" key="1">
    <source>
        <dbReference type="EMBL" id="MTJ45803.1"/>
    </source>
</evidence>
<gene>
    <name evidence="1" type="ORF">FJR39_22880</name>
</gene>
<protein>
    <submittedName>
        <fullName evidence="1">N-6 DNA methylase</fullName>
    </submittedName>
</protein>
<name>A0ACC7SB89_DOLFA</name>
<reference evidence="2" key="1">
    <citation type="journal article" date="2020" name="Toxins">
        <title>Phylogenomic Analysis of Secondary Metabolism in the Toxic Cyanobacterial Genera Anabaena, Dolichospermum and Aphanizomenon.</title>
        <authorList>
            <person name="Oesterholm J."/>
            <person name="Popin R.V."/>
            <person name="Fewer D.P."/>
            <person name="Sivonen K."/>
        </authorList>
    </citation>
    <scope>NUCLEOTIDE SEQUENCE [LARGE SCALE GENOMIC DNA]</scope>
    <source>
        <strain evidence="2">UHCC 0037</strain>
    </source>
</reference>
<sequence length="1263" mass="146658">MITQENFKSVLLSLDFQENKSIFSKSFPHTEGILKVDFNKKELIYPEDHGLTINERQTCNFSQNENFVVFECVHRLLSKGYKPEHIELEPKWKVGHGASGGRADILVRNQQGKPMLIIECKTASKEFDNAWKDTKNDGGQLISYAQQIIETEFLCLYTSDFLDNICIFEYYVISHKDNQKILAEDDKLLSFEKAKDVKERFKVWKETYQLEATTKGIFEDNIPAYQIGKDKYTIEDLKFIDAKDKDKKYHIFRTILRKYNVSGRENAFDILVNLFLCKIVDETQHPQELKFYWKGIAYDNYYDFIDRLQGLYKYGMEKYLGEDITYVSNDDIENAFWPTNRNAIKTTIKNYFRQLKFFTNNDFAFIDVYNKNLFNKNIKILLEIVQMWQDLRLKNQEQNQFLGDMFEFFLDNGIKQSEGQFFTPIPITRFICMSLPLENIIKDNSELPRVIDFACGSGHFLTELAIETKPFIEKYKKLEPSAFFRNIYGIEKESRLSKVAKVSAFMYGQEGINILPHDALDDIPEIKLESFDILVANPPFAVEDFLDTLSEEQRQKYELFSTISDLGNKNIQCFFIERAKQLLAPNGVAGIIVPSSVLSNSDNTHIATREILLKYFDIISLVELGSNTFSKTGTNTIVLFMRRKSQRPEPAEQYKNRVLDFFENWQYEIEANGGIYGDIYLVKRYCEHINIGFEDYQTLLFGVPSEQLLEYELFKEYKNEFDKSTDIVNLKKRKSFKDLSSLEKEVELNKRFLEYLQIIEKDKLYYFILAFNNPQKVLIVKSPADNKEQKQFLGYEWSNAKGNEGLKYISGSHITPLFDPDNRYNSEKINYWIQQNFHGNSEDVELKNLSEYITYASLVDLLDFSRKDFNKTFSLTPKKNLKIETKWELVKLENICEIVRGASPRPIDKYITTDINGINWIKIGDVSEGSKYITQAAEKITLEGAEKSRKVNEGDFILSNSMSFGRPYIMKISGCIHDGWLLLSKFSEKLNKDYLYEILSYKDTQQQFSESAAGGVVQNLNTERVKATKIPLPPLEVQQQIVDECEEIDQNVIKAKEAIEQAKNEIENKSDNIYGQYNLVKLGSICDKPQYGANESAIDGNPLTDYRYIRITDINDNGELNSEWRTAANIEEKYILKEGDFLFARSGATVGKTFLYKNKYGKALYAGYLIRFRTNKDKLLPDFLKLVTQSSFYKKWVADTQTGTSQPNINGQMYSDLQVPLPPLSTQEKLVSEVEKLEQVITNNQKIIDESSTLKQQVMKKYL</sequence>
<organism evidence="1 2">
    <name type="scientific">Dolichospermum flos-aquae UHCC 0037</name>
    <dbReference type="NCBI Taxonomy" id="2590026"/>
    <lineage>
        <taxon>Bacteria</taxon>
        <taxon>Bacillati</taxon>
        <taxon>Cyanobacteriota</taxon>
        <taxon>Cyanophyceae</taxon>
        <taxon>Nostocales</taxon>
        <taxon>Aphanizomenonaceae</taxon>
        <taxon>Dolichospermum</taxon>
    </lineage>
</organism>
<proteinExistence type="predicted"/>